<dbReference type="SMART" id="SM00382">
    <property type="entry name" value="AAA"/>
    <property type="match status" value="1"/>
</dbReference>
<dbReference type="GO" id="GO:0005524">
    <property type="term" value="F:ATP binding"/>
    <property type="evidence" value="ECO:0007669"/>
    <property type="project" value="UniProtKB-KW"/>
</dbReference>
<dbReference type="Gene3D" id="3.30.450.90">
    <property type="match status" value="1"/>
</dbReference>
<evidence type="ECO:0000256" key="3">
    <source>
        <dbReference type="ARBA" id="ARBA00022840"/>
    </source>
</evidence>
<dbReference type="SUPFAM" id="SSF52540">
    <property type="entry name" value="P-loop containing nucleoside triphosphate hydrolases"/>
    <property type="match status" value="1"/>
</dbReference>
<dbReference type="PANTHER" id="PTHR30258">
    <property type="entry name" value="TYPE II SECRETION SYSTEM PROTEIN GSPE-RELATED"/>
    <property type="match status" value="1"/>
</dbReference>
<dbReference type="PROSITE" id="PS00662">
    <property type="entry name" value="T2SP_E"/>
    <property type="match status" value="1"/>
</dbReference>
<evidence type="ECO:0000313" key="5">
    <source>
        <dbReference type="EMBL" id="PIQ67049.1"/>
    </source>
</evidence>
<sequence length="518" mass="57693">MPINIDALRVISEQEAKEAWLAVFDVVDKKIDIAVLSPKNPKTESAIEDLKTKGYIPTIFMVSHESLNKVWDRYKDLSFSSETQGGALDISNEEILNLIKRVGSIDDIKKEIETVLNQKKAYRISKILEIIIAGALSTNASDVHLEPEEGYVRLRYRLDGLLTDILKFDSDTYRLMISRIKIISNLKLNLTGAQDGRFSIKLPEGEIEVRTSLLPGAYGETIVLRILNPNAISVPLEELGIHPRLLEVLIREISRPNGMILTTGPTGSGKTTTLYAFLKKIHSSDVKIITIENPIEYHLPGIVQTQTDPEKNYTFLEGLRSALRQDPDVLMVGEIRDSETAEIAVNAALTGHLVFSTLHTNNAAGSFPRLIDLGINPKVITSAVSIAIAQRLLRRLCQHCKKEVALEEGDKKFIEKTLSEISDKSYINELRSDRVWVPVGCDKCGKSGYKGRVGIFEGILTDENIEKVVTQNPSEREIRNAAKDQKLLTMVQDGVIKILQGITSIEELGRVVDFEEGN</sequence>
<dbReference type="InterPro" id="IPR027417">
    <property type="entry name" value="P-loop_NTPase"/>
</dbReference>
<dbReference type="Pfam" id="PF00437">
    <property type="entry name" value="T2SSE"/>
    <property type="match status" value="1"/>
</dbReference>
<dbReference type="AlphaFoldDB" id="A0A2H0K718"/>
<comment type="similarity">
    <text evidence="1">Belongs to the GSP E family.</text>
</comment>
<dbReference type="Proteomes" id="UP000229834">
    <property type="component" value="Unassembled WGS sequence"/>
</dbReference>
<evidence type="ECO:0000256" key="2">
    <source>
        <dbReference type="ARBA" id="ARBA00022741"/>
    </source>
</evidence>
<protein>
    <recommendedName>
        <fullName evidence="4">Bacterial type II secretion system protein E domain-containing protein</fullName>
    </recommendedName>
</protein>
<gene>
    <name evidence="5" type="ORF">COV95_00775</name>
</gene>
<evidence type="ECO:0000259" key="4">
    <source>
        <dbReference type="PROSITE" id="PS00662"/>
    </source>
</evidence>
<evidence type="ECO:0000313" key="6">
    <source>
        <dbReference type="Proteomes" id="UP000229834"/>
    </source>
</evidence>
<dbReference type="GO" id="GO:0005886">
    <property type="term" value="C:plasma membrane"/>
    <property type="evidence" value="ECO:0007669"/>
    <property type="project" value="TreeGrafter"/>
</dbReference>
<dbReference type="GO" id="GO:0016887">
    <property type="term" value="F:ATP hydrolysis activity"/>
    <property type="evidence" value="ECO:0007669"/>
    <property type="project" value="TreeGrafter"/>
</dbReference>
<dbReference type="PANTHER" id="PTHR30258:SF1">
    <property type="entry name" value="PROTEIN TRANSPORT PROTEIN HOFB HOMOLOG"/>
    <property type="match status" value="1"/>
</dbReference>
<organism evidence="5 6">
    <name type="scientific">Candidatus Zambryskibacteria bacterium CG11_big_fil_rev_8_21_14_0_20_40_24</name>
    <dbReference type="NCBI Taxonomy" id="1975116"/>
    <lineage>
        <taxon>Bacteria</taxon>
        <taxon>Candidatus Zambryskiibacteriota</taxon>
    </lineage>
</organism>
<accession>A0A2H0K718</accession>
<dbReference type="CDD" id="cd01129">
    <property type="entry name" value="PulE-GspE-like"/>
    <property type="match status" value="1"/>
</dbReference>
<dbReference type="InterPro" id="IPR001482">
    <property type="entry name" value="T2SS/T4SS_dom"/>
</dbReference>
<name>A0A2H0K718_9BACT</name>
<dbReference type="EMBL" id="PCVC01000024">
    <property type="protein sequence ID" value="PIQ67049.1"/>
    <property type="molecule type" value="Genomic_DNA"/>
</dbReference>
<keyword evidence="3" id="KW-0067">ATP-binding</keyword>
<dbReference type="Gene3D" id="3.40.50.300">
    <property type="entry name" value="P-loop containing nucleotide triphosphate hydrolases"/>
    <property type="match status" value="1"/>
</dbReference>
<evidence type="ECO:0000256" key="1">
    <source>
        <dbReference type="ARBA" id="ARBA00006611"/>
    </source>
</evidence>
<feature type="domain" description="Bacterial type II secretion system protein E" evidence="4">
    <location>
        <begin position="323"/>
        <end position="337"/>
    </location>
</feature>
<comment type="caution">
    <text evidence="5">The sequence shown here is derived from an EMBL/GenBank/DDBJ whole genome shotgun (WGS) entry which is preliminary data.</text>
</comment>
<reference evidence="5 6" key="1">
    <citation type="submission" date="2017-09" db="EMBL/GenBank/DDBJ databases">
        <title>Depth-based differentiation of microbial function through sediment-hosted aquifers and enrichment of novel symbionts in the deep terrestrial subsurface.</title>
        <authorList>
            <person name="Probst A.J."/>
            <person name="Ladd B."/>
            <person name="Jarett J.K."/>
            <person name="Geller-Mcgrath D.E."/>
            <person name="Sieber C.M."/>
            <person name="Emerson J.B."/>
            <person name="Anantharaman K."/>
            <person name="Thomas B.C."/>
            <person name="Malmstrom R."/>
            <person name="Stieglmeier M."/>
            <person name="Klingl A."/>
            <person name="Woyke T."/>
            <person name="Ryan C.M."/>
            <person name="Banfield J.F."/>
        </authorList>
    </citation>
    <scope>NUCLEOTIDE SEQUENCE [LARGE SCALE GENOMIC DNA]</scope>
    <source>
        <strain evidence="5">CG11_big_fil_rev_8_21_14_0_20_40_24</strain>
    </source>
</reference>
<keyword evidence="2" id="KW-0547">Nucleotide-binding</keyword>
<dbReference type="InterPro" id="IPR003593">
    <property type="entry name" value="AAA+_ATPase"/>
</dbReference>
<proteinExistence type="inferred from homology"/>